<dbReference type="Gene3D" id="3.40.1550.20">
    <property type="entry name" value="Transcriptional regulator MraZ domain"/>
    <property type="match status" value="1"/>
</dbReference>
<proteinExistence type="inferred from homology"/>
<dbReference type="InterPro" id="IPR007159">
    <property type="entry name" value="SpoVT-AbrB_dom"/>
</dbReference>
<dbReference type="AlphaFoldDB" id="A0A0A7S8D9"/>
<dbReference type="GO" id="GO:0009295">
    <property type="term" value="C:nucleoid"/>
    <property type="evidence" value="ECO:0007669"/>
    <property type="project" value="UniProtKB-SubCell"/>
</dbReference>
<dbReference type="PANTHER" id="PTHR34701">
    <property type="entry name" value="TRANSCRIPTIONAL REGULATOR MRAZ"/>
    <property type="match status" value="1"/>
</dbReference>
<dbReference type="EMBL" id="CP009056">
    <property type="protein sequence ID" value="AJA45536.1"/>
    <property type="molecule type" value="Genomic_DNA"/>
</dbReference>
<evidence type="ECO:0000256" key="6">
    <source>
        <dbReference type="ARBA" id="ARBA00023163"/>
    </source>
</evidence>
<dbReference type="CDD" id="cd16320">
    <property type="entry name" value="MraZ_N"/>
    <property type="match status" value="1"/>
</dbReference>
<dbReference type="InterPro" id="IPR038619">
    <property type="entry name" value="MraZ_sf"/>
</dbReference>
<comment type="subcellular location">
    <subcellularLocation>
        <location evidence="7">Cytoplasm</location>
        <location evidence="7">Nucleoid</location>
    </subcellularLocation>
</comment>
<evidence type="ECO:0000256" key="2">
    <source>
        <dbReference type="ARBA" id="ARBA00022490"/>
    </source>
</evidence>
<sequence>MFSGATSVSLDSKGRLAIPTRYREKMLEGMVCTIGLHDPCLMLYPMEEWVLIEQKLAKLSTMNEVERRIVRLLLGHASECVMDNSGRILIVNSLRQYAQLDKNIMFVGQSNKFEIWDEARWHQQIEDDIAIISNDFTNLSENLKNLTI</sequence>
<dbReference type="KEGG" id="fpp:FPB0191_01720"/>
<dbReference type="RefSeq" id="WP_039105336.1">
    <property type="nucleotide sequence ID" value="NZ_CALYQC010000014.1"/>
</dbReference>
<organism evidence="9 10">
    <name type="scientific">Frischella perrara</name>
    <dbReference type="NCBI Taxonomy" id="1267021"/>
    <lineage>
        <taxon>Bacteria</taxon>
        <taxon>Pseudomonadati</taxon>
        <taxon>Pseudomonadota</taxon>
        <taxon>Gammaproteobacteria</taxon>
        <taxon>Orbales</taxon>
        <taxon>Orbaceae</taxon>
        <taxon>Frischella</taxon>
    </lineage>
</organism>
<evidence type="ECO:0000259" key="8">
    <source>
        <dbReference type="PROSITE" id="PS51740"/>
    </source>
</evidence>
<dbReference type="GO" id="GO:0005737">
    <property type="term" value="C:cytoplasm"/>
    <property type="evidence" value="ECO:0007669"/>
    <property type="project" value="UniProtKB-UniRule"/>
</dbReference>
<dbReference type="GO" id="GO:2000143">
    <property type="term" value="P:negative regulation of DNA-templated transcription initiation"/>
    <property type="evidence" value="ECO:0007669"/>
    <property type="project" value="TreeGrafter"/>
</dbReference>
<dbReference type="InterPro" id="IPR037914">
    <property type="entry name" value="SpoVT-AbrB_sf"/>
</dbReference>
<reference evidence="9 10" key="1">
    <citation type="journal article" date="2014" name="Appl. Environ. Microbiol.">
        <title>Gut symbionts from distinct hosts exhibit genotoxic activity via divergent colibactin biosynthetic pathways.</title>
        <authorList>
            <person name="Engel P."/>
            <person name="Vizcaino M.I."/>
            <person name="Crawford J.M."/>
        </authorList>
    </citation>
    <scope>NUCLEOTIDE SEQUENCE [LARGE SCALE GENOMIC DNA]</scope>
    <source>
        <strain evidence="9 10">PEB0191</strain>
    </source>
</reference>
<dbReference type="PANTHER" id="PTHR34701:SF1">
    <property type="entry name" value="TRANSCRIPTIONAL REGULATOR MRAZ"/>
    <property type="match status" value="1"/>
</dbReference>
<evidence type="ECO:0000256" key="5">
    <source>
        <dbReference type="ARBA" id="ARBA00023125"/>
    </source>
</evidence>
<keyword evidence="4 7" id="KW-0805">Transcription regulation</keyword>
<dbReference type="HOGENOM" id="CLU_107907_2_0_6"/>
<dbReference type="HAMAP" id="MF_01008">
    <property type="entry name" value="MraZ"/>
    <property type="match status" value="1"/>
</dbReference>
<comment type="subunit">
    <text evidence="7">Forms oligomers.</text>
</comment>
<comment type="similarity">
    <text evidence="7">Belongs to the MraZ family.</text>
</comment>
<dbReference type="Pfam" id="PF02381">
    <property type="entry name" value="MraZ"/>
    <property type="match status" value="2"/>
</dbReference>
<accession>A0A0A7S8D9</accession>
<evidence type="ECO:0000256" key="1">
    <source>
        <dbReference type="ARBA" id="ARBA00013860"/>
    </source>
</evidence>
<dbReference type="CDD" id="cd16321">
    <property type="entry name" value="MraZ_C"/>
    <property type="match status" value="1"/>
</dbReference>
<dbReference type="Proteomes" id="UP000030901">
    <property type="component" value="Chromosome"/>
</dbReference>
<keyword evidence="10" id="KW-1185">Reference proteome</keyword>
<dbReference type="PROSITE" id="PS51740">
    <property type="entry name" value="SPOVT_ABRB"/>
    <property type="match status" value="2"/>
</dbReference>
<evidence type="ECO:0000313" key="10">
    <source>
        <dbReference type="Proteomes" id="UP000030901"/>
    </source>
</evidence>
<evidence type="ECO:0000313" key="9">
    <source>
        <dbReference type="EMBL" id="AJA45536.1"/>
    </source>
</evidence>
<dbReference type="OrthoDB" id="9807753at2"/>
<dbReference type="InterPro" id="IPR003444">
    <property type="entry name" value="MraZ"/>
</dbReference>
<dbReference type="NCBIfam" id="TIGR00242">
    <property type="entry name" value="division/cell wall cluster transcriptional repressor MraZ"/>
    <property type="match status" value="1"/>
</dbReference>
<evidence type="ECO:0000256" key="4">
    <source>
        <dbReference type="ARBA" id="ARBA00023015"/>
    </source>
</evidence>
<feature type="domain" description="SpoVT-AbrB" evidence="8">
    <location>
        <begin position="77"/>
        <end position="120"/>
    </location>
</feature>
<dbReference type="InterPro" id="IPR035644">
    <property type="entry name" value="MraZ_C"/>
</dbReference>
<dbReference type="STRING" id="1267021.FPB0191_01720"/>
<feature type="domain" description="SpoVT-AbrB" evidence="8">
    <location>
        <begin position="5"/>
        <end position="48"/>
    </location>
</feature>
<dbReference type="InterPro" id="IPR020603">
    <property type="entry name" value="MraZ_dom"/>
</dbReference>
<dbReference type="GO" id="GO:0003700">
    <property type="term" value="F:DNA-binding transcription factor activity"/>
    <property type="evidence" value="ECO:0007669"/>
    <property type="project" value="UniProtKB-UniRule"/>
</dbReference>
<dbReference type="InterPro" id="IPR035642">
    <property type="entry name" value="MraZ_N"/>
</dbReference>
<evidence type="ECO:0000256" key="7">
    <source>
        <dbReference type="HAMAP-Rule" id="MF_01008"/>
    </source>
</evidence>
<keyword evidence="3" id="KW-0677">Repeat</keyword>
<gene>
    <name evidence="7" type="primary">mraZ</name>
    <name evidence="9" type="ORF">FPB0191_01720</name>
</gene>
<keyword evidence="6 7" id="KW-0804">Transcription</keyword>
<dbReference type="SUPFAM" id="SSF89447">
    <property type="entry name" value="AbrB/MazE/MraZ-like"/>
    <property type="match status" value="1"/>
</dbReference>
<evidence type="ECO:0000256" key="3">
    <source>
        <dbReference type="ARBA" id="ARBA00022737"/>
    </source>
</evidence>
<name>A0A0A7S8D9_FRIPE</name>
<keyword evidence="2 7" id="KW-0963">Cytoplasm</keyword>
<dbReference type="GO" id="GO:0000976">
    <property type="term" value="F:transcription cis-regulatory region binding"/>
    <property type="evidence" value="ECO:0007669"/>
    <property type="project" value="TreeGrafter"/>
</dbReference>
<protein>
    <recommendedName>
        <fullName evidence="1 7">Transcriptional regulator MraZ</fullName>
    </recommendedName>
</protein>
<keyword evidence="5 7" id="KW-0238">DNA-binding</keyword>